<accession>A0A672F254</accession>
<dbReference type="PROSITE" id="PS50835">
    <property type="entry name" value="IG_LIKE"/>
    <property type="match status" value="1"/>
</dbReference>
<reference evidence="5" key="1">
    <citation type="submission" date="2019-06" db="EMBL/GenBank/DDBJ databases">
        <authorList>
            <consortium name="Wellcome Sanger Institute Data Sharing"/>
        </authorList>
    </citation>
    <scope>NUCLEOTIDE SEQUENCE [LARGE SCALE GENOMIC DNA]</scope>
</reference>
<evidence type="ECO:0000259" key="4">
    <source>
        <dbReference type="PROSITE" id="PS50835"/>
    </source>
</evidence>
<evidence type="ECO:0000256" key="2">
    <source>
        <dbReference type="ARBA" id="ARBA00023130"/>
    </source>
</evidence>
<evidence type="ECO:0000313" key="6">
    <source>
        <dbReference type="Proteomes" id="UP000472267"/>
    </source>
</evidence>
<reference evidence="5" key="3">
    <citation type="submission" date="2025-09" db="UniProtKB">
        <authorList>
            <consortium name="Ensembl"/>
        </authorList>
    </citation>
    <scope>IDENTIFICATION</scope>
</reference>
<organism evidence="5 6">
    <name type="scientific">Salarias fasciatus</name>
    <name type="common">Jewelled blenny</name>
    <name type="synonym">Blennius fasciatus</name>
    <dbReference type="NCBI Taxonomy" id="181472"/>
    <lineage>
        <taxon>Eukaryota</taxon>
        <taxon>Metazoa</taxon>
        <taxon>Chordata</taxon>
        <taxon>Craniata</taxon>
        <taxon>Vertebrata</taxon>
        <taxon>Euteleostomi</taxon>
        <taxon>Actinopterygii</taxon>
        <taxon>Neopterygii</taxon>
        <taxon>Teleostei</taxon>
        <taxon>Neoteleostei</taxon>
        <taxon>Acanthomorphata</taxon>
        <taxon>Ovalentaria</taxon>
        <taxon>Blenniimorphae</taxon>
        <taxon>Blenniiformes</taxon>
        <taxon>Blennioidei</taxon>
        <taxon>Blenniidae</taxon>
        <taxon>Salariinae</taxon>
        <taxon>Salarias</taxon>
    </lineage>
</organism>
<protein>
    <recommendedName>
        <fullName evidence="4">Ig-like domain-containing protein</fullName>
    </recommendedName>
</protein>
<feature type="domain" description="Ig-like" evidence="4">
    <location>
        <begin position="23"/>
        <end position="127"/>
    </location>
</feature>
<dbReference type="OMA" id="TEVNCFC"/>
<dbReference type="InParanoid" id="A0A672F254"/>
<evidence type="ECO:0000256" key="3">
    <source>
        <dbReference type="ARBA" id="ARBA00043265"/>
    </source>
</evidence>
<dbReference type="InterPro" id="IPR013106">
    <property type="entry name" value="Ig_V-set"/>
</dbReference>
<keyword evidence="6" id="KW-1185">Reference proteome</keyword>
<dbReference type="GO" id="GO:0019814">
    <property type="term" value="C:immunoglobulin complex"/>
    <property type="evidence" value="ECO:0007669"/>
    <property type="project" value="UniProtKB-KW"/>
</dbReference>
<dbReference type="PANTHER" id="PTHR23266">
    <property type="entry name" value="IMMUNOGLOBULIN HEAVY CHAIN"/>
    <property type="match status" value="1"/>
</dbReference>
<reference evidence="5" key="2">
    <citation type="submission" date="2025-08" db="UniProtKB">
        <authorList>
            <consortium name="Ensembl"/>
        </authorList>
    </citation>
    <scope>IDENTIFICATION</scope>
</reference>
<dbReference type="InterPro" id="IPR050199">
    <property type="entry name" value="IgHV"/>
</dbReference>
<keyword evidence="1" id="KW-0391">Immunity</keyword>
<dbReference type="FunFam" id="2.60.40.10:FF:001878">
    <property type="entry name" value="Immunoglobulin heavy variable 1-4"/>
    <property type="match status" value="1"/>
</dbReference>
<evidence type="ECO:0000256" key="1">
    <source>
        <dbReference type="ARBA" id="ARBA00022859"/>
    </source>
</evidence>
<dbReference type="Ensembl" id="ENSSFAT00005000536.1">
    <property type="protein sequence ID" value="ENSSFAP00005000516.1"/>
    <property type="gene ID" value="ENSSFAG00005000370.1"/>
</dbReference>
<dbReference type="SMART" id="SM00406">
    <property type="entry name" value="IGv"/>
    <property type="match status" value="1"/>
</dbReference>
<dbReference type="InterPro" id="IPR007110">
    <property type="entry name" value="Ig-like_dom"/>
</dbReference>
<sequence length="127" mass="13988">MIKKKSCLNSNNSSIEISYVSGPGADSQTLTQSESVVKRPGESTRLTCTYSGFGTSNYDTAWIRQPAGKGLEWIAYIYGDGSGTFYSDSVRGRFTISRDNSNKQVYLQMNSVTTEDSAVYFCARDSQ</sequence>
<keyword evidence="3" id="KW-1280">Immunoglobulin</keyword>
<dbReference type="Proteomes" id="UP000472267">
    <property type="component" value="Chromosome 4"/>
</dbReference>
<proteinExistence type="predicted"/>
<dbReference type="GO" id="GO:0002250">
    <property type="term" value="P:adaptive immune response"/>
    <property type="evidence" value="ECO:0007669"/>
    <property type="project" value="UniProtKB-KW"/>
</dbReference>
<keyword evidence="2" id="KW-1064">Adaptive immunity</keyword>
<dbReference type="AlphaFoldDB" id="A0A672F254"/>
<evidence type="ECO:0000313" key="5">
    <source>
        <dbReference type="Ensembl" id="ENSSFAP00005000516.1"/>
    </source>
</evidence>
<dbReference type="InterPro" id="IPR013783">
    <property type="entry name" value="Ig-like_fold"/>
</dbReference>
<dbReference type="Pfam" id="PF07686">
    <property type="entry name" value="V-set"/>
    <property type="match status" value="1"/>
</dbReference>
<dbReference type="InterPro" id="IPR036179">
    <property type="entry name" value="Ig-like_dom_sf"/>
</dbReference>
<dbReference type="Gene3D" id="2.60.40.10">
    <property type="entry name" value="Immunoglobulins"/>
    <property type="match status" value="1"/>
</dbReference>
<name>A0A672F254_SALFA</name>
<dbReference type="GO" id="GO:0005576">
    <property type="term" value="C:extracellular region"/>
    <property type="evidence" value="ECO:0007669"/>
    <property type="project" value="UniProtKB-ARBA"/>
</dbReference>
<dbReference type="SUPFAM" id="SSF48726">
    <property type="entry name" value="Immunoglobulin"/>
    <property type="match status" value="1"/>
</dbReference>